<keyword evidence="3" id="KW-1185">Reference proteome</keyword>
<dbReference type="Proteomes" id="UP000032142">
    <property type="component" value="Unassembled WGS sequence"/>
</dbReference>
<protein>
    <submittedName>
        <fullName evidence="2">Uncharacterized protein</fullName>
    </submittedName>
</protein>
<reference evidence="3" key="1">
    <citation type="submission" date="2014-09" db="EMBL/GenBank/DDBJ databases">
        <authorList>
            <person name="Mudge J."/>
            <person name="Ramaraj T."/>
            <person name="Lindquist I.E."/>
            <person name="Bharti A.K."/>
            <person name="Sundararajan A."/>
            <person name="Cameron C.T."/>
            <person name="Woodward J.E."/>
            <person name="May G.D."/>
            <person name="Brubaker C."/>
            <person name="Broadhvest J."/>
            <person name="Wilkins T.A."/>
        </authorList>
    </citation>
    <scope>NUCLEOTIDE SEQUENCE</scope>
    <source>
        <strain evidence="3">cv. AKA8401</strain>
    </source>
</reference>
<dbReference type="AlphaFoldDB" id="A0A0B0MQC3"/>
<proteinExistence type="predicted"/>
<gene>
    <name evidence="2" type="ORF">F383_00179</name>
</gene>
<organism evidence="2 3">
    <name type="scientific">Gossypium arboreum</name>
    <name type="common">Tree cotton</name>
    <name type="synonym">Gossypium nanking</name>
    <dbReference type="NCBI Taxonomy" id="29729"/>
    <lineage>
        <taxon>Eukaryota</taxon>
        <taxon>Viridiplantae</taxon>
        <taxon>Streptophyta</taxon>
        <taxon>Embryophyta</taxon>
        <taxon>Tracheophyta</taxon>
        <taxon>Spermatophyta</taxon>
        <taxon>Magnoliopsida</taxon>
        <taxon>eudicotyledons</taxon>
        <taxon>Gunneridae</taxon>
        <taxon>Pentapetalae</taxon>
        <taxon>rosids</taxon>
        <taxon>malvids</taxon>
        <taxon>Malvales</taxon>
        <taxon>Malvaceae</taxon>
        <taxon>Malvoideae</taxon>
        <taxon>Gossypium</taxon>
    </lineage>
</organism>
<dbReference type="EMBL" id="JRRC01210610">
    <property type="protein sequence ID" value="KHG01694.1"/>
    <property type="molecule type" value="Genomic_DNA"/>
</dbReference>
<sequence>MEHTKTLVARRRKKGHENKYMDTMMTPKACTMIV</sequence>
<name>A0A0B0MQC3_GOSAR</name>
<evidence type="ECO:0000256" key="1">
    <source>
        <dbReference type="SAM" id="MobiDB-lite"/>
    </source>
</evidence>
<feature type="region of interest" description="Disordered" evidence="1">
    <location>
        <begin position="1"/>
        <end position="22"/>
    </location>
</feature>
<evidence type="ECO:0000313" key="2">
    <source>
        <dbReference type="EMBL" id="KHG01694.1"/>
    </source>
</evidence>
<evidence type="ECO:0000313" key="3">
    <source>
        <dbReference type="Proteomes" id="UP000032142"/>
    </source>
</evidence>
<comment type="caution">
    <text evidence="2">The sequence shown here is derived from an EMBL/GenBank/DDBJ whole genome shotgun (WGS) entry which is preliminary data.</text>
</comment>
<accession>A0A0B0MQC3</accession>